<reference evidence="7 9" key="2">
    <citation type="submission" date="2018-03" db="EMBL/GenBank/DDBJ databases">
        <authorList>
            <person name="Fogelqvist J."/>
        </authorList>
    </citation>
    <scope>NUCLEOTIDE SEQUENCE [LARGE SCALE GENOMIC DNA]</scope>
</reference>
<dbReference type="Proteomes" id="UP000290189">
    <property type="component" value="Unassembled WGS sequence"/>
</dbReference>
<dbReference type="GO" id="GO:0016887">
    <property type="term" value="F:ATP hydrolysis activity"/>
    <property type="evidence" value="ECO:0007669"/>
    <property type="project" value="InterPro"/>
</dbReference>
<dbReference type="EMBL" id="CDSF01000080">
    <property type="protein sequence ID" value="CEO97704.1"/>
    <property type="molecule type" value="Genomic_DNA"/>
</dbReference>
<protein>
    <recommendedName>
        <fullName evidence="5">AAA+ ATPase domain-containing protein</fullName>
    </recommendedName>
</protein>
<dbReference type="PANTHER" id="PTHR23077">
    <property type="entry name" value="AAA-FAMILY ATPASE"/>
    <property type="match status" value="1"/>
</dbReference>
<dbReference type="EMBL" id="OVEO01000009">
    <property type="protein sequence ID" value="SPQ98247.1"/>
    <property type="molecule type" value="Genomic_DNA"/>
</dbReference>
<dbReference type="Pfam" id="PF17862">
    <property type="entry name" value="AAA_lid_3"/>
    <property type="match status" value="1"/>
</dbReference>
<evidence type="ECO:0000313" key="6">
    <source>
        <dbReference type="EMBL" id="CEO97704.1"/>
    </source>
</evidence>
<keyword evidence="8" id="KW-1185">Reference proteome</keyword>
<reference evidence="6 8" key="1">
    <citation type="submission" date="2015-02" db="EMBL/GenBank/DDBJ databases">
        <authorList>
            <person name="Chooi Y.-H."/>
        </authorList>
    </citation>
    <scope>NUCLEOTIDE SEQUENCE [LARGE SCALE GENOMIC DNA]</scope>
    <source>
        <strain evidence="6">E3</strain>
    </source>
</reference>
<feature type="domain" description="AAA+ ATPase" evidence="5">
    <location>
        <begin position="400"/>
        <end position="531"/>
    </location>
</feature>
<keyword evidence="3" id="KW-0175">Coiled coil</keyword>
<dbReference type="Pfam" id="PF00004">
    <property type="entry name" value="AAA"/>
    <property type="match status" value="1"/>
</dbReference>
<geneLocation type="mitochondrion" evidence="7"/>
<gene>
    <name evidence="6" type="ORF">PBRA_005818</name>
    <name evidence="7" type="ORF">PLBR_LOCUS5462</name>
</gene>
<keyword evidence="2 4" id="KW-0067">ATP-binding</keyword>
<name>A0A0G4IRD3_PLABS</name>
<dbReference type="GO" id="GO:0005524">
    <property type="term" value="F:ATP binding"/>
    <property type="evidence" value="ECO:0007669"/>
    <property type="project" value="UniProtKB-KW"/>
</dbReference>
<evidence type="ECO:0000256" key="1">
    <source>
        <dbReference type="ARBA" id="ARBA00022741"/>
    </source>
</evidence>
<evidence type="ECO:0000256" key="3">
    <source>
        <dbReference type="ARBA" id="ARBA00023054"/>
    </source>
</evidence>
<dbReference type="InterPro" id="IPR003593">
    <property type="entry name" value="AAA+_ATPase"/>
</dbReference>
<dbReference type="InterPro" id="IPR041569">
    <property type="entry name" value="AAA_lid_3"/>
</dbReference>
<evidence type="ECO:0000313" key="9">
    <source>
        <dbReference type="Proteomes" id="UP000290189"/>
    </source>
</evidence>
<dbReference type="Proteomes" id="UP000039324">
    <property type="component" value="Unassembled WGS sequence"/>
</dbReference>
<dbReference type="OrthoDB" id="10254455at2759"/>
<dbReference type="SUPFAM" id="SSF52540">
    <property type="entry name" value="P-loop containing nucleoside triphosphate hydrolases"/>
    <property type="match status" value="2"/>
</dbReference>
<dbReference type="Gene3D" id="1.10.8.60">
    <property type="match status" value="1"/>
</dbReference>
<dbReference type="PANTHER" id="PTHR23077:SF117">
    <property type="entry name" value="AAA+ ATPASE DOMAIN-CONTAINING PROTEIN"/>
    <property type="match status" value="1"/>
</dbReference>
<dbReference type="InterPro" id="IPR003960">
    <property type="entry name" value="ATPase_AAA_CS"/>
</dbReference>
<dbReference type="InterPro" id="IPR027417">
    <property type="entry name" value="P-loop_NTPase"/>
</dbReference>
<proteinExistence type="inferred from homology"/>
<dbReference type="SMART" id="SM00382">
    <property type="entry name" value="AAA"/>
    <property type="match status" value="1"/>
</dbReference>
<dbReference type="STRING" id="37360.A0A0G4IRD3"/>
<evidence type="ECO:0000256" key="4">
    <source>
        <dbReference type="RuleBase" id="RU003651"/>
    </source>
</evidence>
<keyword evidence="1 4" id="KW-0547">Nucleotide-binding</keyword>
<dbReference type="InterPro" id="IPR050168">
    <property type="entry name" value="AAA_ATPase_domain"/>
</dbReference>
<dbReference type="Gene3D" id="3.40.50.300">
    <property type="entry name" value="P-loop containing nucleotide triphosphate hydrolases"/>
    <property type="match status" value="1"/>
</dbReference>
<dbReference type="InterPro" id="IPR003959">
    <property type="entry name" value="ATPase_AAA_core"/>
</dbReference>
<evidence type="ECO:0000256" key="2">
    <source>
        <dbReference type="ARBA" id="ARBA00022840"/>
    </source>
</evidence>
<keyword evidence="7" id="KW-0496">Mitochondrion</keyword>
<comment type="similarity">
    <text evidence="4">Belongs to the AAA ATPase family.</text>
</comment>
<sequence length="628" mass="67845">MAPVCPWRVIVLAGDRPDVLPSASYVKHRLLGAGAKLHRHAQLWFDAPDARQRCRLHCAVAVHVDSAEPAGHWGSIHPSTRVVICPQAHTFLETSDDVDDHVPAIGDGCVTAREDCSSLSNVFPGGRPVQCRSGSSACTDLRHGTVGLYPTVLDVTDLERVLSTSRQGADAPWWADSPRNLLVTSPAGNGKLSHVRAVALSVQDRFHAFIDMVDVLSDRLRSPADALQHAVRMAIAVRPVVVSFTNLVLADRHDALLIAIRHLLVSVPVGVFIVGIVSNAAAGRLRRLFSMELSLPLPGDRNRSILQRVASGNALDRVSEATRGHTIADLVAICDRSATMGLPAAVSSVPPMSLADVVASVPDVRWQDIGGLADTIERLRELVQYPLENARQFERLGIVPIKGCILFGPPGTGKTLLAKAVATESSANFVSVTIPDLIKSEVGASETYLSATFRQAAQAAPCVLFFDEFQAMFGTRESSSSNTLVVQLLNEIDMSPPGVVILAATNRPDLIDPSLMRPGRFDQVVFVPPPDRDGRKAVVDRLRQRFTLARDVTSDWVAERTDGFTGADLCALVQKAGLHALENDLDAPAIGVDDFVAALRECRPSVTKQMIAELLNWQSSRRYVISIP</sequence>
<evidence type="ECO:0000259" key="5">
    <source>
        <dbReference type="SMART" id="SM00382"/>
    </source>
</evidence>
<dbReference type="FunFam" id="3.40.50.300:FF:001025">
    <property type="entry name" value="ATPase family, AAA domain-containing 2B"/>
    <property type="match status" value="1"/>
</dbReference>
<accession>A0A0G4IRD3</accession>
<dbReference type="PROSITE" id="PS00674">
    <property type="entry name" value="AAA"/>
    <property type="match status" value="1"/>
</dbReference>
<evidence type="ECO:0000313" key="7">
    <source>
        <dbReference type="EMBL" id="SPQ98247.1"/>
    </source>
</evidence>
<evidence type="ECO:0000313" key="8">
    <source>
        <dbReference type="Proteomes" id="UP000039324"/>
    </source>
</evidence>
<dbReference type="AlphaFoldDB" id="A0A0G4IRD3"/>
<organism evidence="6 8">
    <name type="scientific">Plasmodiophora brassicae</name>
    <name type="common">Clubroot disease agent</name>
    <dbReference type="NCBI Taxonomy" id="37360"/>
    <lineage>
        <taxon>Eukaryota</taxon>
        <taxon>Sar</taxon>
        <taxon>Rhizaria</taxon>
        <taxon>Endomyxa</taxon>
        <taxon>Phytomyxea</taxon>
        <taxon>Plasmodiophorida</taxon>
        <taxon>Plasmodiophoridae</taxon>
        <taxon>Plasmodiophora</taxon>
    </lineage>
</organism>